<dbReference type="KEGG" id="tet:TTHERM_00113330"/>
<accession>Q22Z38</accession>
<dbReference type="GeneID" id="7843590"/>
<dbReference type="InterPro" id="IPR013083">
    <property type="entry name" value="Znf_RING/FYVE/PHD"/>
</dbReference>
<gene>
    <name evidence="2" type="ORF">TTHERM_00113330</name>
</gene>
<dbReference type="Proteomes" id="UP000009168">
    <property type="component" value="Unassembled WGS sequence"/>
</dbReference>
<sequence>MSSLFGNKNKEVIFNFCQKSQEEDQDMFADHEILIDEQLQCFNCNKYFDPTKYGIDLLDEMDFNKNLDTFCCENCYLSLHFPFYYQLDLLLKMSNLEVNTKYEFNLVLQEECYQDSCILGVFLSKQNLINVFKKQTGSHNFILNVKMNGQDPSQEGSNFFVIDSDDLTQMQNTLNFECLNFSFQKSFISNIILMNDQQKSQLKTASPNIISVILHCRKIRVSAYVAKLFKKKFFNCLNHESLFKVFEEQEQKYKQKDQIQKIKLQTKQNSLSTSQIHQSSTLNEIQPSQLQTHKETSNISQSSQLNKDFCEKKELTEIYLRIKNFHQMFPFMYKNEMVVKMDDNAVIQYPAFTYHHSHPFDLRDYCYLNQVNPTWLCPICNKHKIFLKEIQLDFYLFALIQTQYLKDSYISDKIQQILQSKPQFDSEFFSNQLKQLNLHSMKVLEQTQQRTQSNEIKIQQNLSNKLNQTNKNFIQIYKKSNQLGQKENILKNSTKIKQFKCKSSIDQNTNYEQRNHKNGNQNQKSKTSEFFNENLNCTDLSQDNYLDFIQDFDEFQSFLNPYQKQHSMRNSKDISVRHNMDQANLIDEMSILNIQCNEIASQKSSTRVYSKLVNKSKSKTSSSNKEEKQKQNDAFKENQIDIEQSGQIIEEKVQEKPSLNDQIDANKNIQFSQQIESFSDLSQKFISQQKEERTLEVANQFYLDTSFLRSPLEINVLFDVSYLQFNKEEQEYQSVQQIIQLIDFQEDKQMLEKLFNIDILQNHYFIFNIFNLSYVNNRQYQDLHTILNQNPSTKTFFQVLINVQEQFINLGMSSEFYTLISQFYYKVMSNKQRNNKISYDLLDSESQITSLNYSQNKNFLEKLIECFLGMSIFKQLSNEDVIENFQQMVFEYLLFKQQNIPTLINIHNIIINYFPNQCLNLIESIKKSLNSLNICI</sequence>
<feature type="compositionally biased region" description="Low complexity" evidence="1">
    <location>
        <begin position="611"/>
        <end position="623"/>
    </location>
</feature>
<evidence type="ECO:0000313" key="3">
    <source>
        <dbReference type="Proteomes" id="UP000009168"/>
    </source>
</evidence>
<dbReference type="HOGENOM" id="CLU_313222_0_0_1"/>
<evidence type="ECO:0000313" key="2">
    <source>
        <dbReference type="EMBL" id="EAR90483.1"/>
    </source>
</evidence>
<evidence type="ECO:0000256" key="1">
    <source>
        <dbReference type="SAM" id="MobiDB-lite"/>
    </source>
</evidence>
<dbReference type="RefSeq" id="XP_001010728.1">
    <property type="nucleotide sequence ID" value="XM_001010728.3"/>
</dbReference>
<organism evidence="2 3">
    <name type="scientific">Tetrahymena thermophila (strain SB210)</name>
    <dbReference type="NCBI Taxonomy" id="312017"/>
    <lineage>
        <taxon>Eukaryota</taxon>
        <taxon>Sar</taxon>
        <taxon>Alveolata</taxon>
        <taxon>Ciliophora</taxon>
        <taxon>Intramacronucleata</taxon>
        <taxon>Oligohymenophorea</taxon>
        <taxon>Hymenostomatida</taxon>
        <taxon>Tetrahymenina</taxon>
        <taxon>Tetrahymenidae</taxon>
        <taxon>Tetrahymena</taxon>
    </lineage>
</organism>
<protein>
    <submittedName>
        <fullName evidence="2">MIZ zinc finger protein</fullName>
    </submittedName>
</protein>
<name>Q22Z38_TETTS</name>
<proteinExistence type="predicted"/>
<dbReference type="InParanoid" id="Q22Z38"/>
<dbReference type="Gene3D" id="3.30.40.10">
    <property type="entry name" value="Zinc/RING finger domain, C3HC4 (zinc finger)"/>
    <property type="match status" value="1"/>
</dbReference>
<feature type="compositionally biased region" description="Basic and acidic residues" evidence="1">
    <location>
        <begin position="624"/>
        <end position="637"/>
    </location>
</feature>
<keyword evidence="3" id="KW-1185">Reference proteome</keyword>
<dbReference type="EMBL" id="GG662798">
    <property type="protein sequence ID" value="EAR90483.1"/>
    <property type="molecule type" value="Genomic_DNA"/>
</dbReference>
<reference evidence="3" key="1">
    <citation type="journal article" date="2006" name="PLoS Biol.">
        <title>Macronuclear genome sequence of the ciliate Tetrahymena thermophila, a model eukaryote.</title>
        <authorList>
            <person name="Eisen J.A."/>
            <person name="Coyne R.S."/>
            <person name="Wu M."/>
            <person name="Wu D."/>
            <person name="Thiagarajan M."/>
            <person name="Wortman J.R."/>
            <person name="Badger J.H."/>
            <person name="Ren Q."/>
            <person name="Amedeo P."/>
            <person name="Jones K.M."/>
            <person name="Tallon L.J."/>
            <person name="Delcher A.L."/>
            <person name="Salzberg S.L."/>
            <person name="Silva J.C."/>
            <person name="Haas B.J."/>
            <person name="Majoros W.H."/>
            <person name="Farzad M."/>
            <person name="Carlton J.M."/>
            <person name="Smith R.K. Jr."/>
            <person name="Garg J."/>
            <person name="Pearlman R.E."/>
            <person name="Karrer K.M."/>
            <person name="Sun L."/>
            <person name="Manning G."/>
            <person name="Elde N.C."/>
            <person name="Turkewitz A.P."/>
            <person name="Asai D.J."/>
            <person name="Wilkes D.E."/>
            <person name="Wang Y."/>
            <person name="Cai H."/>
            <person name="Collins K."/>
            <person name="Stewart B.A."/>
            <person name="Lee S.R."/>
            <person name="Wilamowska K."/>
            <person name="Weinberg Z."/>
            <person name="Ruzzo W.L."/>
            <person name="Wloga D."/>
            <person name="Gaertig J."/>
            <person name="Frankel J."/>
            <person name="Tsao C.-C."/>
            <person name="Gorovsky M.A."/>
            <person name="Keeling P.J."/>
            <person name="Waller R.F."/>
            <person name="Patron N.J."/>
            <person name="Cherry J.M."/>
            <person name="Stover N.A."/>
            <person name="Krieger C.J."/>
            <person name="del Toro C."/>
            <person name="Ryder H.F."/>
            <person name="Williamson S.C."/>
            <person name="Barbeau R.A."/>
            <person name="Hamilton E.P."/>
            <person name="Orias E."/>
        </authorList>
    </citation>
    <scope>NUCLEOTIDE SEQUENCE [LARGE SCALE GENOMIC DNA]</scope>
    <source>
        <strain evidence="3">SB210</strain>
    </source>
</reference>
<feature type="region of interest" description="Disordered" evidence="1">
    <location>
        <begin position="611"/>
        <end position="637"/>
    </location>
</feature>
<dbReference type="AlphaFoldDB" id="Q22Z38"/>